<dbReference type="InterPro" id="IPR043502">
    <property type="entry name" value="DNA/RNA_pol_sf"/>
</dbReference>
<dbReference type="Gene3D" id="3.30.70.270">
    <property type="match status" value="2"/>
</dbReference>
<dbReference type="InterPro" id="IPR051320">
    <property type="entry name" value="Viral_Replic_Matur_Polypro"/>
</dbReference>
<keyword evidence="2" id="KW-1185">Reference proteome</keyword>
<dbReference type="EMBL" id="JACMSC010000012">
    <property type="protein sequence ID" value="KAG6497958.1"/>
    <property type="molecule type" value="Genomic_DNA"/>
</dbReference>
<dbReference type="PANTHER" id="PTHR33064:SF37">
    <property type="entry name" value="RIBONUCLEASE H"/>
    <property type="match status" value="1"/>
</dbReference>
<gene>
    <name evidence="1" type="ORF">ZIOFF_045864</name>
</gene>
<comment type="caution">
    <text evidence="1">The sequence shown here is derived from an EMBL/GenBank/DDBJ whole genome shotgun (WGS) entry which is preliminary data.</text>
</comment>
<evidence type="ECO:0000313" key="1">
    <source>
        <dbReference type="EMBL" id="KAG6497958.1"/>
    </source>
</evidence>
<dbReference type="PANTHER" id="PTHR33064">
    <property type="entry name" value="POL PROTEIN"/>
    <property type="match status" value="1"/>
</dbReference>
<dbReference type="InterPro" id="IPR043128">
    <property type="entry name" value="Rev_trsase/Diguanyl_cyclase"/>
</dbReference>
<evidence type="ECO:0000313" key="2">
    <source>
        <dbReference type="Proteomes" id="UP000734854"/>
    </source>
</evidence>
<proteinExistence type="predicted"/>
<evidence type="ECO:0008006" key="3">
    <source>
        <dbReference type="Google" id="ProtNLM"/>
    </source>
</evidence>
<dbReference type="SUPFAM" id="SSF56672">
    <property type="entry name" value="DNA/RNA polymerases"/>
    <property type="match status" value="1"/>
</dbReference>
<accession>A0A8J5FZA0</accession>
<protein>
    <recommendedName>
        <fullName evidence="3">Polyprotein</fullName>
    </recommendedName>
</protein>
<sequence length="147" mass="17031">MIFSETEAEHEKHLRVMLDICKKNGMVLSPSKMKIAVKVIEFFGAILGNRKVKLQPHVIKKIIQFNEEDLTTKKGLISWLGILNYARNYIPNLRKLLSPLYAKTSSTGEKRMNQQDWELVKLIKDKVQQLPNLEIPPENCFIILEVE</sequence>
<name>A0A8J5FZA0_ZINOF</name>
<reference evidence="1 2" key="1">
    <citation type="submission" date="2020-08" db="EMBL/GenBank/DDBJ databases">
        <title>Plant Genome Project.</title>
        <authorList>
            <person name="Zhang R.-G."/>
        </authorList>
    </citation>
    <scope>NUCLEOTIDE SEQUENCE [LARGE SCALE GENOMIC DNA]</scope>
    <source>
        <tissue evidence="1">Rhizome</tissue>
    </source>
</reference>
<organism evidence="1 2">
    <name type="scientific">Zingiber officinale</name>
    <name type="common">Ginger</name>
    <name type="synonym">Amomum zingiber</name>
    <dbReference type="NCBI Taxonomy" id="94328"/>
    <lineage>
        <taxon>Eukaryota</taxon>
        <taxon>Viridiplantae</taxon>
        <taxon>Streptophyta</taxon>
        <taxon>Embryophyta</taxon>
        <taxon>Tracheophyta</taxon>
        <taxon>Spermatophyta</taxon>
        <taxon>Magnoliopsida</taxon>
        <taxon>Liliopsida</taxon>
        <taxon>Zingiberales</taxon>
        <taxon>Zingiberaceae</taxon>
        <taxon>Zingiber</taxon>
    </lineage>
</organism>
<dbReference type="Proteomes" id="UP000734854">
    <property type="component" value="Unassembled WGS sequence"/>
</dbReference>
<dbReference type="AlphaFoldDB" id="A0A8J5FZA0"/>